<evidence type="ECO:0000313" key="6">
    <source>
        <dbReference type="Proteomes" id="UP001219518"/>
    </source>
</evidence>
<dbReference type="InterPro" id="IPR048366">
    <property type="entry name" value="TNP-like_GBD"/>
</dbReference>
<accession>A0AAE1H8J7</accession>
<organism evidence="5 6">
    <name type="scientific">Frankliniella fusca</name>
    <dbReference type="NCBI Taxonomy" id="407009"/>
    <lineage>
        <taxon>Eukaryota</taxon>
        <taxon>Metazoa</taxon>
        <taxon>Ecdysozoa</taxon>
        <taxon>Arthropoda</taxon>
        <taxon>Hexapoda</taxon>
        <taxon>Insecta</taxon>
        <taxon>Pterygota</taxon>
        <taxon>Neoptera</taxon>
        <taxon>Paraneoptera</taxon>
        <taxon>Thysanoptera</taxon>
        <taxon>Terebrantia</taxon>
        <taxon>Thripoidea</taxon>
        <taxon>Thripidae</taxon>
        <taxon>Frankliniella</taxon>
    </lineage>
</organism>
<feature type="region of interest" description="Disordered" evidence="1">
    <location>
        <begin position="38"/>
        <end position="129"/>
    </location>
</feature>
<dbReference type="Pfam" id="PF21789">
    <property type="entry name" value="TNP-like_RNaseH_C"/>
    <property type="match status" value="1"/>
</dbReference>
<evidence type="ECO:0000259" key="4">
    <source>
        <dbReference type="Pfam" id="PF21789"/>
    </source>
</evidence>
<comment type="caution">
    <text evidence="5">The sequence shown here is derived from an EMBL/GenBank/DDBJ whole genome shotgun (WGS) entry which is preliminary data.</text>
</comment>
<gene>
    <name evidence="5" type="ORF">KUF71_006253</name>
</gene>
<dbReference type="Pfam" id="PF21788">
    <property type="entry name" value="TNP-like_GBD"/>
    <property type="match status" value="1"/>
</dbReference>
<reference evidence="5" key="2">
    <citation type="journal article" date="2023" name="BMC Genomics">
        <title>Pest status, molecular evolution, and epigenetic factors derived from the genome assembly of Frankliniella fusca, a thysanopteran phytovirus vector.</title>
        <authorList>
            <person name="Catto M.A."/>
            <person name="Labadie P.E."/>
            <person name="Jacobson A.L."/>
            <person name="Kennedy G.G."/>
            <person name="Srinivasan R."/>
            <person name="Hunt B.G."/>
        </authorList>
    </citation>
    <scope>NUCLEOTIDE SEQUENCE</scope>
    <source>
        <strain evidence="5">PL_HMW_Pooled</strain>
    </source>
</reference>
<feature type="domain" description="Transposable element P transposase-like RNase H C-terminal" evidence="4">
    <location>
        <begin position="940"/>
        <end position="966"/>
    </location>
</feature>
<dbReference type="EMBL" id="JAHWGI010000532">
    <property type="protein sequence ID" value="KAK3916479.1"/>
    <property type="molecule type" value="Genomic_DNA"/>
</dbReference>
<feature type="compositionally biased region" description="Basic residues" evidence="1">
    <location>
        <begin position="59"/>
        <end position="69"/>
    </location>
</feature>
<keyword evidence="6" id="KW-1185">Reference proteome</keyword>
<reference evidence="5" key="1">
    <citation type="submission" date="2021-07" db="EMBL/GenBank/DDBJ databases">
        <authorList>
            <person name="Catto M.A."/>
            <person name="Jacobson A."/>
            <person name="Kennedy G."/>
            <person name="Labadie P."/>
            <person name="Hunt B.G."/>
            <person name="Srinivasan R."/>
        </authorList>
    </citation>
    <scope>NUCLEOTIDE SEQUENCE</scope>
    <source>
        <strain evidence="5">PL_HMW_Pooled</strain>
        <tissue evidence="5">Head</tissue>
    </source>
</reference>
<name>A0AAE1H8J7_9NEOP</name>
<dbReference type="AlphaFoldDB" id="A0AAE1H8J7"/>
<evidence type="ECO:0000256" key="1">
    <source>
        <dbReference type="SAM" id="MobiDB-lite"/>
    </source>
</evidence>
<feature type="region of interest" description="Disordered" evidence="1">
    <location>
        <begin position="147"/>
        <end position="181"/>
    </location>
</feature>
<feature type="domain" description="Transposable element P transposase-like GTP-binding insertion" evidence="3">
    <location>
        <begin position="733"/>
        <end position="848"/>
    </location>
</feature>
<dbReference type="Pfam" id="PF21787">
    <property type="entry name" value="TNP-like_RNaseH_N"/>
    <property type="match status" value="1"/>
</dbReference>
<evidence type="ECO:0000259" key="2">
    <source>
        <dbReference type="Pfam" id="PF21787"/>
    </source>
</evidence>
<dbReference type="Proteomes" id="UP001219518">
    <property type="component" value="Unassembled WGS sequence"/>
</dbReference>
<feature type="domain" description="Transposable element P transposase-like RNase H" evidence="2">
    <location>
        <begin position="555"/>
        <end position="697"/>
    </location>
</feature>
<evidence type="ECO:0000313" key="5">
    <source>
        <dbReference type="EMBL" id="KAK3916479.1"/>
    </source>
</evidence>
<evidence type="ECO:0000259" key="3">
    <source>
        <dbReference type="Pfam" id="PF21788"/>
    </source>
</evidence>
<protein>
    <submittedName>
        <fullName evidence="5">Transposable element P transposase</fullName>
    </submittedName>
</protein>
<feature type="compositionally biased region" description="Basic residues" evidence="1">
    <location>
        <begin position="102"/>
        <end position="121"/>
    </location>
</feature>
<dbReference type="InterPro" id="IPR048367">
    <property type="entry name" value="TNP-like_RNaseH_C"/>
</dbReference>
<sequence>MGQVSDQDIFAEELPPDFKPLFYDVGEEVVMVQPSAEAGLKADEACDTGGPFSSDRETIRKRKRPKGSKARQGALVEQLKEKGTNPQGQETDLSAEAEPVKRPYRKRKNQVLSKRKQKQKPSSKIENADGLIMKAADEMSTITIESSLRKDNVGQPKKYKKRKGRVSMPMKKKRSVKEEPFTATDVSENILNVSMAVVEPPDGDAHLEFEFLHCSPVGQNQNEENATCSSALLRKDFETEELALQALASAVAQLLGEDESTMWTVDVKDSACRLSMLTYGLNPAVERSMSWTSEGELQVYIHNKNLPENSFLGNPQTPDPLSLSNVAQFLFHQSAVIESAVICKGVTAFPQYWQNGEECGLGFIESEIFTGSSCFRSQNCALIFMDRIRCPKCDTAREKFKKRKNRITNARGKDARKINNRFLPTSALQAKTKSLSKDKKILNKTVKYLKRRIRRLIEAESVALGCDTNKELCSVFKKNVSNMSDLQKLVWGEQLKAISRQHNPRSVRWSPMMIKIALHIQMQSPSAYEYLRESGILKLPSQRRLFDFTHFTEAKNGIQDDILNLLEENINKMVKEEHEKYFNFLFDEMTIHQSLVISKNGEVVGFSCCNEIENSVAQLEAHLQGQEMKKGKAKKVLVFMLQGISLEMHEVVAIYPTIELNAQQLYTRVWDVIYNLETRDIRVLSLIFDGASCNKKFIMMHVKLDSSSDFVYSTKNVASPENRPLFFIVDPPHLIKTIRNCFSNSNGHKHTRDMLKNNEKISWEAVEKLHSVSISEQYKFHKLTQAHVSLTPFSRMNVNLATQTMSASVARALLYYMSDIRFHGLINPELINFIEKVNLLFDCLNGSNDPDGKRNKTNKYLQPYCSHQDERFKILKTDVLRFFQDWHKECNEEIGLSKEAKERRTVSEQSNSSLHITIQGFCGAVNFLVANGAPSIDAKKFNQDKLEQYFGLMRMAGGASNNPTRKTLAFVPQKAAALPKKKGNTLRERRQLEVNQDALPFRARKK</sequence>
<proteinExistence type="predicted"/>
<feature type="compositionally biased region" description="Basic residues" evidence="1">
    <location>
        <begin position="157"/>
        <end position="175"/>
    </location>
</feature>
<dbReference type="InterPro" id="IPR048365">
    <property type="entry name" value="TNP-like_RNaseH_N"/>
</dbReference>